<name>A0ABX1GLS6_9FLAO</name>
<keyword evidence="2" id="KW-1185">Reference proteome</keyword>
<dbReference type="PROSITE" id="PS51257">
    <property type="entry name" value="PROKAR_LIPOPROTEIN"/>
    <property type="match status" value="1"/>
</dbReference>
<sequence length="147" mass="16978">MKKSNTFLLKKSNLLFFVVLLVLSCSKKEDRQLISFEGRVFEYDGPYVSNYETIPDVELTPLANVELVMIESGPCGWHSCEELQLPDVVKTNAQGRFSVIIDTRVDRKYFIRARFPREVRYSATRGERVEEKGRVLFADIILVKIPD</sequence>
<evidence type="ECO:0000313" key="2">
    <source>
        <dbReference type="Proteomes" id="UP000718451"/>
    </source>
</evidence>
<evidence type="ECO:0008006" key="3">
    <source>
        <dbReference type="Google" id="ProtNLM"/>
    </source>
</evidence>
<proteinExistence type="predicted"/>
<dbReference type="Proteomes" id="UP000718451">
    <property type="component" value="Unassembled WGS sequence"/>
</dbReference>
<dbReference type="RefSeq" id="WP_168550809.1">
    <property type="nucleotide sequence ID" value="NZ_JAAWWL010000001.1"/>
</dbReference>
<gene>
    <name evidence="1" type="ORF">HCU67_01320</name>
</gene>
<protein>
    <recommendedName>
        <fullName evidence="3">Lipoprotein</fullName>
    </recommendedName>
</protein>
<accession>A0ABX1GLS6</accession>
<evidence type="ECO:0000313" key="1">
    <source>
        <dbReference type="EMBL" id="NKI30569.1"/>
    </source>
</evidence>
<reference evidence="1 2" key="1">
    <citation type="submission" date="2020-04" db="EMBL/GenBank/DDBJ databases">
        <authorList>
            <person name="Yoon J."/>
        </authorList>
    </citation>
    <scope>NUCLEOTIDE SEQUENCE [LARGE SCALE GENOMIC DNA]</scope>
    <source>
        <strain evidence="1 2">DJ-13</strain>
    </source>
</reference>
<dbReference type="EMBL" id="JAAWWL010000001">
    <property type="protein sequence ID" value="NKI30569.1"/>
    <property type="molecule type" value="Genomic_DNA"/>
</dbReference>
<comment type="caution">
    <text evidence="1">The sequence shown here is derived from an EMBL/GenBank/DDBJ whole genome shotgun (WGS) entry which is preliminary data.</text>
</comment>
<organism evidence="1 2">
    <name type="scientific">Croceivirga thetidis</name>
    <dbReference type="NCBI Taxonomy" id="2721623"/>
    <lineage>
        <taxon>Bacteria</taxon>
        <taxon>Pseudomonadati</taxon>
        <taxon>Bacteroidota</taxon>
        <taxon>Flavobacteriia</taxon>
        <taxon>Flavobacteriales</taxon>
        <taxon>Flavobacteriaceae</taxon>
        <taxon>Croceivirga</taxon>
    </lineage>
</organism>